<dbReference type="PANTHER" id="PTHR11129">
    <property type="entry name" value="PROTEIN FARNESYLTRANSFERASE ALPHA SUBUNIT/RAB GERANYLGERANYL TRANSFERASE ALPHA SUBUNIT"/>
    <property type="match status" value="1"/>
</dbReference>
<comment type="function">
    <text evidence="6">Catalyzes the transfer of a geranyl-geranyl moiety from geranyl-geranyl pyrophosphate to cysteines occuring in specific C-terminal amino acid sequences.</text>
</comment>
<accession>A0A074XP46</accession>
<protein>
    <recommendedName>
        <fullName evidence="6">Geranylgeranyl transferase type-2 subunit alpha</fullName>
        <ecNumber evidence="6">2.5.1.60</ecNumber>
    </recommendedName>
    <alternativeName>
        <fullName evidence="6">Geranylgeranyl transferase type II subunit alpha</fullName>
    </alternativeName>
</protein>
<dbReference type="GO" id="GO:0005968">
    <property type="term" value="C:Rab-protein geranylgeranyltransferase complex"/>
    <property type="evidence" value="ECO:0007669"/>
    <property type="project" value="TreeGrafter"/>
</dbReference>
<dbReference type="Proteomes" id="UP000030706">
    <property type="component" value="Unassembled WGS sequence"/>
</dbReference>
<evidence type="ECO:0000256" key="6">
    <source>
        <dbReference type="RuleBase" id="RU367120"/>
    </source>
</evidence>
<dbReference type="EMBL" id="KL584983">
    <property type="protein sequence ID" value="KEQ83742.1"/>
    <property type="molecule type" value="Genomic_DNA"/>
</dbReference>
<comment type="similarity">
    <text evidence="1 6">Belongs to the protein prenyltransferase subunit alpha family.</text>
</comment>
<dbReference type="GO" id="GO:0004663">
    <property type="term" value="F:Rab geranylgeranyltransferase activity"/>
    <property type="evidence" value="ECO:0007669"/>
    <property type="project" value="UniProtKB-UniRule"/>
</dbReference>
<keyword evidence="3 6" id="KW-0808">Transferase</keyword>
<dbReference type="GO" id="GO:0097354">
    <property type="term" value="P:prenylation"/>
    <property type="evidence" value="ECO:0007669"/>
    <property type="project" value="UniProtKB-UniRule"/>
</dbReference>
<evidence type="ECO:0000256" key="5">
    <source>
        <dbReference type="ARBA" id="ARBA00047658"/>
    </source>
</evidence>
<evidence type="ECO:0000256" key="2">
    <source>
        <dbReference type="ARBA" id="ARBA00022602"/>
    </source>
</evidence>
<dbReference type="PROSITE" id="PS51147">
    <property type="entry name" value="PFTA"/>
    <property type="match status" value="4"/>
</dbReference>
<sequence>MSHGVPRVAVGEKTEASRRKELKQIEAYQGLVDNVQAKIKAEEYTAETLSLTSALLSQNPEYYTIWNHRRLVLQHVFAKEIHSPPAEDAESKPPPGLTPAQHEITLLIREDLAFLLPLLKQFPKCYWVWNHRAWLLQQASQYLPVTSAKRLWLEEMALVSKMLSYDSRNFHGWTYRREVVKSIELLSAQEQLSALELDDKTEEKKEKKPDQSMTESEFAYTTKMINTNLSNFSAWHNRLQLIPKLLKERNADPAARRKFLDDEFELIITALYTDPVDQSLWFYYNYLMTNLSPKTSPELRIVADLTNKHRIDYLDTQFDLLKDMLEDNKDCKWIYLALVTYTPEYLEIDAGNKKITTLELSDWLDQLDQLDPLRKGRWLDLRKSLNL</sequence>
<name>A0A074XP46_AURPU</name>
<keyword evidence="8" id="KW-1185">Reference proteome</keyword>
<dbReference type="SUPFAM" id="SSF48439">
    <property type="entry name" value="Protein prenylyltransferase"/>
    <property type="match status" value="1"/>
</dbReference>
<dbReference type="InterPro" id="IPR002088">
    <property type="entry name" value="Prenyl_trans_a"/>
</dbReference>
<evidence type="ECO:0000256" key="3">
    <source>
        <dbReference type="ARBA" id="ARBA00022679"/>
    </source>
</evidence>
<dbReference type="STRING" id="1043002.A0A074XP46"/>
<evidence type="ECO:0000313" key="7">
    <source>
        <dbReference type="EMBL" id="KEQ83742.1"/>
    </source>
</evidence>
<dbReference type="Pfam" id="PF01239">
    <property type="entry name" value="PPTA"/>
    <property type="match status" value="4"/>
</dbReference>
<evidence type="ECO:0000313" key="8">
    <source>
        <dbReference type="Proteomes" id="UP000030706"/>
    </source>
</evidence>
<dbReference type="AlphaFoldDB" id="A0A074XP46"/>
<comment type="catalytic activity">
    <reaction evidence="5 6">
        <text>geranylgeranyl diphosphate + L-cysteinyl-[protein] = S-geranylgeranyl-L-cysteinyl-[protein] + diphosphate</text>
        <dbReference type="Rhea" id="RHEA:21240"/>
        <dbReference type="Rhea" id="RHEA-COMP:10131"/>
        <dbReference type="Rhea" id="RHEA-COMP:11537"/>
        <dbReference type="ChEBI" id="CHEBI:29950"/>
        <dbReference type="ChEBI" id="CHEBI:33019"/>
        <dbReference type="ChEBI" id="CHEBI:57533"/>
        <dbReference type="ChEBI" id="CHEBI:86021"/>
        <dbReference type="EC" id="2.5.1.60"/>
    </reaction>
</comment>
<organism evidence="7 8">
    <name type="scientific">Aureobasidium pullulans EXF-150</name>
    <dbReference type="NCBI Taxonomy" id="1043002"/>
    <lineage>
        <taxon>Eukaryota</taxon>
        <taxon>Fungi</taxon>
        <taxon>Dikarya</taxon>
        <taxon>Ascomycota</taxon>
        <taxon>Pezizomycotina</taxon>
        <taxon>Dothideomycetes</taxon>
        <taxon>Dothideomycetidae</taxon>
        <taxon>Dothideales</taxon>
        <taxon>Saccotheciaceae</taxon>
        <taxon>Aureobasidium</taxon>
    </lineage>
</organism>
<dbReference type="OrthoDB" id="1658at2759"/>
<dbReference type="RefSeq" id="XP_029759929.1">
    <property type="nucleotide sequence ID" value="XM_029901951.1"/>
</dbReference>
<keyword evidence="4" id="KW-0677">Repeat</keyword>
<dbReference type="HOGENOM" id="CLU_031996_2_0_1"/>
<dbReference type="PANTHER" id="PTHR11129:SF2">
    <property type="entry name" value="GERANYLGERANYL TRANSFERASE TYPE-2 SUBUNIT ALPHA"/>
    <property type="match status" value="1"/>
</dbReference>
<proteinExistence type="inferred from homology"/>
<dbReference type="GeneID" id="40744257"/>
<gene>
    <name evidence="7" type="ORF">M438DRAFT_297428</name>
</gene>
<evidence type="ECO:0000256" key="4">
    <source>
        <dbReference type="ARBA" id="ARBA00022737"/>
    </source>
</evidence>
<reference evidence="7 8" key="1">
    <citation type="journal article" date="2014" name="BMC Genomics">
        <title>Genome sequencing of four Aureobasidium pullulans varieties: biotechnological potential, stress tolerance, and description of new species.</title>
        <authorList>
            <person name="Gostin Ar C."/>
            <person name="Ohm R.A."/>
            <person name="Kogej T."/>
            <person name="Sonjak S."/>
            <person name="Turk M."/>
            <person name="Zajc J."/>
            <person name="Zalar P."/>
            <person name="Grube M."/>
            <person name="Sun H."/>
            <person name="Han J."/>
            <person name="Sharma A."/>
            <person name="Chiniquy J."/>
            <person name="Ngan C.Y."/>
            <person name="Lipzen A."/>
            <person name="Barry K."/>
            <person name="Grigoriev I.V."/>
            <person name="Gunde-Cimerman N."/>
        </authorList>
    </citation>
    <scope>NUCLEOTIDE SEQUENCE [LARGE SCALE GENOMIC DNA]</scope>
    <source>
        <strain evidence="7 8">EXF-150</strain>
    </source>
</reference>
<dbReference type="EC" id="2.5.1.60" evidence="6"/>
<evidence type="ECO:0000256" key="1">
    <source>
        <dbReference type="ARBA" id="ARBA00006734"/>
    </source>
</evidence>
<dbReference type="Gene3D" id="1.25.40.120">
    <property type="entry name" value="Protein prenylyltransferase"/>
    <property type="match status" value="1"/>
</dbReference>
<keyword evidence="2 6" id="KW-0637">Prenyltransferase</keyword>